<dbReference type="Proteomes" id="UP001255856">
    <property type="component" value="Unassembled WGS sequence"/>
</dbReference>
<dbReference type="SUPFAM" id="SSF54427">
    <property type="entry name" value="NTF2-like"/>
    <property type="match status" value="1"/>
</dbReference>
<evidence type="ECO:0000256" key="4">
    <source>
        <dbReference type="ARBA" id="ARBA00047707"/>
    </source>
</evidence>
<protein>
    <recommendedName>
        <fullName evidence="3">indole-3-pyruvate monooxygenase</fullName>
        <ecNumber evidence="3">1.14.13.168</ecNumber>
    </recommendedName>
</protein>
<accession>A0AAD9IFV7</accession>
<dbReference type="GO" id="GO:0103075">
    <property type="term" value="F:indole-3-pyruvate monooxygenase activity"/>
    <property type="evidence" value="ECO:0007669"/>
    <property type="project" value="UniProtKB-EC"/>
</dbReference>
<evidence type="ECO:0000313" key="7">
    <source>
        <dbReference type="Proteomes" id="UP001255856"/>
    </source>
</evidence>
<dbReference type="SUPFAM" id="SSF51905">
    <property type="entry name" value="FAD/NAD(P)-binding domain"/>
    <property type="match status" value="1"/>
</dbReference>
<keyword evidence="7" id="KW-1185">Reference proteome</keyword>
<feature type="region of interest" description="Disordered" evidence="5">
    <location>
        <begin position="1"/>
        <end position="29"/>
    </location>
</feature>
<dbReference type="PANTHER" id="PTHR43539">
    <property type="entry name" value="FLAVIN-BINDING MONOOXYGENASE-LIKE PROTEIN (AFU_ORTHOLOGUE AFUA_4G09220)"/>
    <property type="match status" value="1"/>
</dbReference>
<dbReference type="GO" id="GO:0050660">
    <property type="term" value="F:flavin adenine dinucleotide binding"/>
    <property type="evidence" value="ECO:0007669"/>
    <property type="project" value="TreeGrafter"/>
</dbReference>
<dbReference type="InterPro" id="IPR032710">
    <property type="entry name" value="NTF2-like_dom_sf"/>
</dbReference>
<dbReference type="Gene3D" id="3.50.50.60">
    <property type="entry name" value="FAD/NAD(P)-binding domain"/>
    <property type="match status" value="1"/>
</dbReference>
<sequence>MPQEVTSAPAAGAPAVLQPAGLGPGSSPSDTVRSWLGSLESALAARDLDAATALFEEGGFWRDLVAFTWNLKTSEGRGEIRDMLAACLEQAAPSDFALEGEASAQSSPALGDTIEGWITFRTAALEGKGYVRLRNGLAWTLLTTAQSLRDFPEPRGTRRPLGAQHGAHRDRRTWLDEREAEARELGYTRQPYTVIVGGGQGALALAARLRVAGVPTIVVERNKRPGDSWRNRYKPLCLHDPVWYDNLPYLPFPDTWPVFSPKDKIGDWLEMYAKVMEINYWASTSCLSASFDEDAQEWTVNVRRAKDDGTTEDVTLRPKQLVLATGMSGRPSMPRIPGAETFEGDYHHSSKHPGAEPYRGKHCVILGSNNSAHDIAADLWENGAASVTMVQRSSTHIIRSDTFVDLVTGPLFSEEALAKGITNDMADMIFASFPYKVLPAVQRAVTDVVKERDAEFYDALRAKGFLLDFGDDDSGLFLKYLRRGSGYYIDVGASGLVLSGEIKVRSKVTIERVNPKSVTLTDGSELPADLVVLATGFGSMNGWAEELISKDVADKVGRCWGLGSDTTKDPGPWEGELRNMWKPTAQDNLWFHGGNLHQSRHYSKYLAIQLKARYEGLPTPVYGRGKVYHIA</sequence>
<evidence type="ECO:0000256" key="5">
    <source>
        <dbReference type="SAM" id="MobiDB-lite"/>
    </source>
</evidence>
<keyword evidence="2" id="KW-0560">Oxidoreductase</keyword>
<comment type="similarity">
    <text evidence="1">Belongs to the FMO family.</text>
</comment>
<name>A0AAD9IFV7_PROWI</name>
<evidence type="ECO:0000256" key="2">
    <source>
        <dbReference type="ARBA" id="ARBA00023002"/>
    </source>
</evidence>
<evidence type="ECO:0000256" key="3">
    <source>
        <dbReference type="ARBA" id="ARBA00039148"/>
    </source>
</evidence>
<feature type="region of interest" description="Disordered" evidence="5">
    <location>
        <begin position="152"/>
        <end position="172"/>
    </location>
</feature>
<dbReference type="PANTHER" id="PTHR43539:SF68">
    <property type="entry name" value="FLAVIN-BINDING MONOOXYGENASE-LIKE PROTEIN (AFU_ORTHOLOGUE AFUA_4G09220)"/>
    <property type="match status" value="1"/>
</dbReference>
<dbReference type="EC" id="1.14.13.168" evidence="3"/>
<comment type="caution">
    <text evidence="6">The sequence shown here is derived from an EMBL/GenBank/DDBJ whole genome shotgun (WGS) entry which is preliminary data.</text>
</comment>
<dbReference type="Pfam" id="PF13738">
    <property type="entry name" value="Pyr_redox_3"/>
    <property type="match status" value="1"/>
</dbReference>
<comment type="catalytic activity">
    <reaction evidence="4">
        <text>indole-3-pyruvate + NADPH + O2 + H(+) = (indol-3-yl)acetate + CO2 + NADP(+) + H2O</text>
        <dbReference type="Rhea" id="RHEA:34331"/>
        <dbReference type="ChEBI" id="CHEBI:15377"/>
        <dbReference type="ChEBI" id="CHEBI:15378"/>
        <dbReference type="ChEBI" id="CHEBI:15379"/>
        <dbReference type="ChEBI" id="CHEBI:16526"/>
        <dbReference type="ChEBI" id="CHEBI:17640"/>
        <dbReference type="ChEBI" id="CHEBI:30854"/>
        <dbReference type="ChEBI" id="CHEBI:57783"/>
        <dbReference type="ChEBI" id="CHEBI:58349"/>
        <dbReference type="EC" id="1.14.13.168"/>
    </reaction>
</comment>
<dbReference type="EMBL" id="JASFZW010000013">
    <property type="protein sequence ID" value="KAK2075890.1"/>
    <property type="molecule type" value="Genomic_DNA"/>
</dbReference>
<organism evidence="6 7">
    <name type="scientific">Prototheca wickerhamii</name>
    <dbReference type="NCBI Taxonomy" id="3111"/>
    <lineage>
        <taxon>Eukaryota</taxon>
        <taxon>Viridiplantae</taxon>
        <taxon>Chlorophyta</taxon>
        <taxon>core chlorophytes</taxon>
        <taxon>Trebouxiophyceae</taxon>
        <taxon>Chlorellales</taxon>
        <taxon>Chlorellaceae</taxon>
        <taxon>Prototheca</taxon>
    </lineage>
</organism>
<evidence type="ECO:0000313" key="6">
    <source>
        <dbReference type="EMBL" id="KAK2075890.1"/>
    </source>
</evidence>
<dbReference type="AlphaFoldDB" id="A0AAD9IFV7"/>
<reference evidence="6" key="1">
    <citation type="submission" date="2021-01" db="EMBL/GenBank/DDBJ databases">
        <authorList>
            <person name="Eckstrom K.M.E."/>
        </authorList>
    </citation>
    <scope>NUCLEOTIDE SEQUENCE</scope>
    <source>
        <strain evidence="6">UVCC 0001</strain>
    </source>
</reference>
<proteinExistence type="inferred from homology"/>
<dbReference type="InterPro" id="IPR050982">
    <property type="entry name" value="Auxin_biosynth/cation_transpt"/>
</dbReference>
<gene>
    <name evidence="6" type="ORF">QBZ16_001632</name>
</gene>
<evidence type="ECO:0000256" key="1">
    <source>
        <dbReference type="ARBA" id="ARBA00009183"/>
    </source>
</evidence>
<dbReference type="InterPro" id="IPR036188">
    <property type="entry name" value="FAD/NAD-bd_sf"/>
</dbReference>